<dbReference type="eggNOG" id="ENOG502TKI0">
    <property type="taxonomic scope" value="Eukaryota"/>
</dbReference>
<dbReference type="PANTHER" id="PTHR21503:SF52">
    <property type="entry name" value="F-BOX DOMAIN-CONTAINING PROTEIN"/>
    <property type="match status" value="1"/>
</dbReference>
<dbReference type="Proteomes" id="UP000095282">
    <property type="component" value="Unplaced"/>
</dbReference>
<dbReference type="InterPro" id="IPR001810">
    <property type="entry name" value="F-box_dom"/>
</dbReference>
<dbReference type="PROSITE" id="PS50181">
    <property type="entry name" value="FBOX"/>
    <property type="match status" value="1"/>
</dbReference>
<sequence>MDLLRLPLVVLIDIFKNMDFREKFLISFLSKRARNTLKLTCVVPHFVINLSDKLCIDTGSRDNPSKVTEDHLIGGEVMRLSLYPGQIILRENSPQKQLSFAGYLLDTFLKSTISIGFDDPTLSATVLEFMKIINQRKLSIETFNYSLTEDSSEFIPRILDECSEVTDSIDIHAISPNFMYTPPRPFKAEILCVWKTTNWLNLEDFMSCHRVVVELGKNSNRTAETYNSFFASWMNSDARLQELTFHSIEKQEYRTIMSAVSNQGTLQRLGKEWIEVKRRNGLEFFIYTFRVYMIIYTKQAYLEEMRKQEALFGNHTINQNP</sequence>
<accession>A0A1I7UTJ2</accession>
<reference evidence="3" key="1">
    <citation type="submission" date="2016-11" db="UniProtKB">
        <authorList>
            <consortium name="WormBaseParasite"/>
        </authorList>
    </citation>
    <scope>IDENTIFICATION</scope>
</reference>
<evidence type="ECO:0000313" key="3">
    <source>
        <dbReference type="WBParaSite" id="Csp11.Scaffold630.g19206.t1"/>
    </source>
</evidence>
<dbReference type="AlphaFoldDB" id="A0A1I7UTJ2"/>
<dbReference type="Pfam" id="PF00646">
    <property type="entry name" value="F-box"/>
    <property type="match status" value="1"/>
</dbReference>
<proteinExistence type="predicted"/>
<dbReference type="WBParaSite" id="Csp11.Scaffold630.g19206.t1">
    <property type="protein sequence ID" value="Csp11.Scaffold630.g19206.t1"/>
    <property type="gene ID" value="Csp11.Scaffold630.g19206"/>
</dbReference>
<keyword evidence="2" id="KW-1185">Reference proteome</keyword>
<evidence type="ECO:0000259" key="1">
    <source>
        <dbReference type="PROSITE" id="PS50181"/>
    </source>
</evidence>
<dbReference type="PANTHER" id="PTHR21503">
    <property type="entry name" value="F-BOX-CONTAINING HYPOTHETICAL PROTEIN C.ELEGANS"/>
    <property type="match status" value="1"/>
</dbReference>
<organism evidence="2 3">
    <name type="scientific">Caenorhabditis tropicalis</name>
    <dbReference type="NCBI Taxonomy" id="1561998"/>
    <lineage>
        <taxon>Eukaryota</taxon>
        <taxon>Metazoa</taxon>
        <taxon>Ecdysozoa</taxon>
        <taxon>Nematoda</taxon>
        <taxon>Chromadorea</taxon>
        <taxon>Rhabditida</taxon>
        <taxon>Rhabditina</taxon>
        <taxon>Rhabditomorpha</taxon>
        <taxon>Rhabditoidea</taxon>
        <taxon>Rhabditidae</taxon>
        <taxon>Peloderinae</taxon>
        <taxon>Caenorhabditis</taxon>
    </lineage>
</organism>
<evidence type="ECO:0000313" key="2">
    <source>
        <dbReference type="Proteomes" id="UP000095282"/>
    </source>
</evidence>
<name>A0A1I7UTJ2_9PELO</name>
<feature type="domain" description="F-box" evidence="1">
    <location>
        <begin position="1"/>
        <end position="38"/>
    </location>
</feature>
<protein>
    <submittedName>
        <fullName evidence="3">F-box domain-containing protein</fullName>
    </submittedName>
</protein>